<accession>A0A3N2C6F7</accession>
<keyword evidence="3" id="KW-1185">Reference proteome</keyword>
<evidence type="ECO:0000313" key="2">
    <source>
        <dbReference type="EMBL" id="ROR83095.1"/>
    </source>
</evidence>
<protein>
    <submittedName>
        <fullName evidence="2">Uncharacterized protein DUF1524</fullName>
    </submittedName>
</protein>
<evidence type="ECO:0000313" key="3">
    <source>
        <dbReference type="Proteomes" id="UP000266915"/>
    </source>
</evidence>
<dbReference type="PANTHER" id="PTHR24094:SF15">
    <property type="entry name" value="AMP-DEPENDENT SYNTHETASE_LIGASE DOMAIN-CONTAINING PROTEIN-RELATED"/>
    <property type="match status" value="1"/>
</dbReference>
<reference evidence="2 3" key="1">
    <citation type="submission" date="2018-11" db="EMBL/GenBank/DDBJ databases">
        <title>Sequencing the genomes of 1000 actinobacteria strains.</title>
        <authorList>
            <person name="Klenk H.-P."/>
        </authorList>
    </citation>
    <scope>NUCLEOTIDE SEQUENCE [LARGE SCALE GENOMIC DNA]</scope>
    <source>
        <strain evidence="2 3">DSM 14012</strain>
    </source>
</reference>
<dbReference type="RefSeq" id="WP_085513759.1">
    <property type="nucleotide sequence ID" value="NZ_FXAP01000006.1"/>
</dbReference>
<comment type="caution">
    <text evidence="2">The sequence shown here is derived from an EMBL/GenBank/DDBJ whole genome shotgun (WGS) entry which is preliminary data.</text>
</comment>
<sequence>MKKTPLALLVALLAAVVVLVATQFDGGTVFGGPGSSTPTSVAPTPAAVSPSARASLEAAGFAVVDASGQLVVSATAVEDALADVDTATQVATGYDRDRFGQRWADIDRNGCDTRNDVLARDLVDVTFKPGTRDCVVLTGVLHDLYTGSTIDFQRGERSSQLVQIDHVVPLAWGWRHGGNTWTEQQREQFANDPINLQAVDGATNSSKSDSGPGGWMPPSAASHCEYAARFVLVLMAYDLTVDDADRQTLTGTLDSCRA</sequence>
<dbReference type="PANTHER" id="PTHR24094">
    <property type="entry name" value="SECRETED PROTEIN"/>
    <property type="match status" value="1"/>
</dbReference>
<gene>
    <name evidence="2" type="ORF">EDD42_3198</name>
</gene>
<feature type="domain" description="GmrSD restriction endonucleases C-terminal" evidence="1">
    <location>
        <begin position="112"/>
        <end position="249"/>
    </location>
</feature>
<organism evidence="2 3">
    <name type="scientific">Plantibacter flavus</name>
    <dbReference type="NCBI Taxonomy" id="150123"/>
    <lineage>
        <taxon>Bacteria</taxon>
        <taxon>Bacillati</taxon>
        <taxon>Actinomycetota</taxon>
        <taxon>Actinomycetes</taxon>
        <taxon>Micrococcales</taxon>
        <taxon>Microbacteriaceae</taxon>
        <taxon>Plantibacter</taxon>
    </lineage>
</organism>
<dbReference type="EMBL" id="RKHL01000001">
    <property type="protein sequence ID" value="ROR83095.1"/>
    <property type="molecule type" value="Genomic_DNA"/>
</dbReference>
<name>A0A3N2C6F7_9MICO</name>
<dbReference type="Pfam" id="PF07510">
    <property type="entry name" value="GmrSD_C"/>
    <property type="match status" value="1"/>
</dbReference>
<evidence type="ECO:0000259" key="1">
    <source>
        <dbReference type="Pfam" id="PF07510"/>
    </source>
</evidence>
<dbReference type="InterPro" id="IPR011089">
    <property type="entry name" value="GmrSD_C"/>
</dbReference>
<dbReference type="AlphaFoldDB" id="A0A3N2C6F7"/>
<dbReference type="Proteomes" id="UP000266915">
    <property type="component" value="Unassembled WGS sequence"/>
</dbReference>
<proteinExistence type="predicted"/>